<dbReference type="STRING" id="388280.SAMN04488057_105247"/>
<name>A0A1M7NE65_9BACT</name>
<dbReference type="AlphaFoldDB" id="A0A1M7NE65"/>
<evidence type="ECO:0000313" key="1">
    <source>
        <dbReference type="EMBL" id="SHN01953.1"/>
    </source>
</evidence>
<dbReference type="Proteomes" id="UP000184513">
    <property type="component" value="Unassembled WGS sequence"/>
</dbReference>
<organism evidence="1 2">
    <name type="scientific">Cyclobacterium lianum</name>
    <dbReference type="NCBI Taxonomy" id="388280"/>
    <lineage>
        <taxon>Bacteria</taxon>
        <taxon>Pseudomonadati</taxon>
        <taxon>Bacteroidota</taxon>
        <taxon>Cytophagia</taxon>
        <taxon>Cytophagales</taxon>
        <taxon>Cyclobacteriaceae</taxon>
        <taxon>Cyclobacterium</taxon>
    </lineage>
</organism>
<dbReference type="OrthoDB" id="5187906at2"/>
<sequence length="132" mass="15570">MPEHTKKCISCGKPLVGRVDKKFCDDYCRNNHNNQMKSGSNRLIRNINNALKRNRNILANILPETEETSKILRGNLLEMGFQFRYSTHSYINKKGNVYAYCYDYGYLKLDEEWILVVRNREQRIKTGKFVKS</sequence>
<accession>A0A1M7NE65</accession>
<dbReference type="RefSeq" id="WP_073094484.1">
    <property type="nucleotide sequence ID" value="NZ_FRCY01000005.1"/>
</dbReference>
<proteinExistence type="predicted"/>
<protein>
    <recommendedName>
        <fullName evidence="3">DUF2116 family Zn-ribbon domain-containing protein</fullName>
    </recommendedName>
</protein>
<reference evidence="1 2" key="1">
    <citation type="submission" date="2016-11" db="EMBL/GenBank/DDBJ databases">
        <authorList>
            <person name="Jaros S."/>
            <person name="Januszkiewicz K."/>
            <person name="Wedrychowicz H."/>
        </authorList>
    </citation>
    <scope>NUCLEOTIDE SEQUENCE [LARGE SCALE GENOMIC DNA]</scope>
    <source>
        <strain evidence="1 2">CGMCC 1.6102</strain>
    </source>
</reference>
<dbReference type="EMBL" id="FRCY01000005">
    <property type="protein sequence ID" value="SHN01953.1"/>
    <property type="molecule type" value="Genomic_DNA"/>
</dbReference>
<evidence type="ECO:0000313" key="2">
    <source>
        <dbReference type="Proteomes" id="UP000184513"/>
    </source>
</evidence>
<keyword evidence="2" id="KW-1185">Reference proteome</keyword>
<gene>
    <name evidence="1" type="ORF">SAMN04488057_105247</name>
</gene>
<evidence type="ECO:0008006" key="3">
    <source>
        <dbReference type="Google" id="ProtNLM"/>
    </source>
</evidence>